<accession>A0AA88A9N6</accession>
<gene>
    <name evidence="1" type="ORF">TIFTF001_017525</name>
</gene>
<organism evidence="1 2">
    <name type="scientific">Ficus carica</name>
    <name type="common">Common fig</name>
    <dbReference type="NCBI Taxonomy" id="3494"/>
    <lineage>
        <taxon>Eukaryota</taxon>
        <taxon>Viridiplantae</taxon>
        <taxon>Streptophyta</taxon>
        <taxon>Embryophyta</taxon>
        <taxon>Tracheophyta</taxon>
        <taxon>Spermatophyta</taxon>
        <taxon>Magnoliopsida</taxon>
        <taxon>eudicotyledons</taxon>
        <taxon>Gunneridae</taxon>
        <taxon>Pentapetalae</taxon>
        <taxon>rosids</taxon>
        <taxon>fabids</taxon>
        <taxon>Rosales</taxon>
        <taxon>Moraceae</taxon>
        <taxon>Ficeae</taxon>
        <taxon>Ficus</taxon>
    </lineage>
</organism>
<keyword evidence="2" id="KW-1185">Reference proteome</keyword>
<proteinExistence type="predicted"/>
<name>A0AA88A9N6_FICCA</name>
<protein>
    <submittedName>
        <fullName evidence="1">Uncharacterized protein</fullName>
    </submittedName>
</protein>
<reference evidence="1" key="1">
    <citation type="submission" date="2023-07" db="EMBL/GenBank/DDBJ databases">
        <title>draft genome sequence of fig (Ficus carica).</title>
        <authorList>
            <person name="Takahashi T."/>
            <person name="Nishimura K."/>
        </authorList>
    </citation>
    <scope>NUCLEOTIDE SEQUENCE</scope>
</reference>
<dbReference type="Proteomes" id="UP001187192">
    <property type="component" value="Unassembled WGS sequence"/>
</dbReference>
<evidence type="ECO:0000313" key="2">
    <source>
        <dbReference type="Proteomes" id="UP001187192"/>
    </source>
</evidence>
<dbReference type="EMBL" id="BTGU01000028">
    <property type="protein sequence ID" value="GMN48350.1"/>
    <property type="molecule type" value="Genomic_DNA"/>
</dbReference>
<evidence type="ECO:0000313" key="1">
    <source>
        <dbReference type="EMBL" id="GMN48350.1"/>
    </source>
</evidence>
<dbReference type="AlphaFoldDB" id="A0AA88A9N6"/>
<comment type="caution">
    <text evidence="1">The sequence shown here is derived from an EMBL/GenBank/DDBJ whole genome shotgun (WGS) entry which is preliminary data.</text>
</comment>
<sequence>MTPIILARCPVNNLNRYTVTPTGFTGHRCSSLPFCLVRAWFLCPNLTSPLRRPCAGVSGSVDCAPIPSSICPAAGALVCGRPSSLLAAFKLLGISLAHSRQADASSSEVWEAKANLGPDNQLFPSSEKVLPTRQFLPYSDNLYCIYGCVLFVGVCDLDINCTGEGRLMPTLSIDCIISISAPFEHVLHYVG</sequence>